<gene>
    <name evidence="2" type="ORF">C8N24_6078</name>
</gene>
<keyword evidence="3" id="KW-1185">Reference proteome</keyword>
<dbReference type="SUPFAM" id="SSF46785">
    <property type="entry name" value="Winged helix' DNA-binding domain"/>
    <property type="match status" value="1"/>
</dbReference>
<sequence length="258" mass="28183">MDTLPRVTDTRGVPSAPTVEVATAYGNARRRTGIRLIASHEAPLGPLLGVAGDAARQQLVGRTVWLDRGRWTVPGDGVSTGFEGWLGLLILDGLVVRHVYAGGMRSCELLGPGDVLQPWSEGGEPGTVDVFGGWRVLEPTRIALLDAAFARRADRWPSITGELMRRSLARSQALAVLLALAHARRADVRLRALFWHLADRWGRMTPEGAVLSLTLTHSLIAQLTGLRRPSVSVTLADLERSGEIRRVDRSTWLIADRR</sequence>
<dbReference type="InterPro" id="IPR036390">
    <property type="entry name" value="WH_DNA-bd_sf"/>
</dbReference>
<evidence type="ECO:0000259" key="1">
    <source>
        <dbReference type="PROSITE" id="PS51063"/>
    </source>
</evidence>
<dbReference type="Proteomes" id="UP000278962">
    <property type="component" value="Unassembled WGS sequence"/>
</dbReference>
<dbReference type="GO" id="GO:0003677">
    <property type="term" value="F:DNA binding"/>
    <property type="evidence" value="ECO:0007669"/>
    <property type="project" value="InterPro"/>
</dbReference>
<dbReference type="Gene3D" id="2.60.120.10">
    <property type="entry name" value="Jelly Rolls"/>
    <property type="match status" value="1"/>
</dbReference>
<dbReference type="InterPro" id="IPR014710">
    <property type="entry name" value="RmlC-like_jellyroll"/>
</dbReference>
<proteinExistence type="predicted"/>
<dbReference type="Pfam" id="PF13545">
    <property type="entry name" value="HTH_Crp_2"/>
    <property type="match status" value="1"/>
</dbReference>
<reference evidence="2 3" key="1">
    <citation type="submission" date="2018-10" db="EMBL/GenBank/DDBJ databases">
        <title>Genomic Encyclopedia of Archaeal and Bacterial Type Strains, Phase II (KMG-II): from individual species to whole genera.</title>
        <authorList>
            <person name="Goeker M."/>
        </authorList>
    </citation>
    <scope>NUCLEOTIDE SEQUENCE [LARGE SCALE GENOMIC DNA]</scope>
    <source>
        <strain evidence="2 3">DSM 14954</strain>
    </source>
</reference>
<name>A0A660L903_9ACTN</name>
<organism evidence="2 3">
    <name type="scientific">Solirubrobacter pauli</name>
    <dbReference type="NCBI Taxonomy" id="166793"/>
    <lineage>
        <taxon>Bacteria</taxon>
        <taxon>Bacillati</taxon>
        <taxon>Actinomycetota</taxon>
        <taxon>Thermoleophilia</taxon>
        <taxon>Solirubrobacterales</taxon>
        <taxon>Solirubrobacteraceae</taxon>
        <taxon>Solirubrobacter</taxon>
    </lineage>
</organism>
<dbReference type="SMART" id="SM00419">
    <property type="entry name" value="HTH_CRP"/>
    <property type="match status" value="1"/>
</dbReference>
<dbReference type="InterPro" id="IPR012318">
    <property type="entry name" value="HTH_CRP"/>
</dbReference>
<dbReference type="EMBL" id="RBIL01000002">
    <property type="protein sequence ID" value="RKQ88040.1"/>
    <property type="molecule type" value="Genomic_DNA"/>
</dbReference>
<dbReference type="AlphaFoldDB" id="A0A660L903"/>
<protein>
    <submittedName>
        <fullName evidence="2">CRP-like cAMP-binding protein</fullName>
    </submittedName>
</protein>
<evidence type="ECO:0000313" key="3">
    <source>
        <dbReference type="Proteomes" id="UP000278962"/>
    </source>
</evidence>
<feature type="domain" description="HTH crp-type" evidence="1">
    <location>
        <begin position="184"/>
        <end position="258"/>
    </location>
</feature>
<evidence type="ECO:0000313" key="2">
    <source>
        <dbReference type="EMBL" id="RKQ88040.1"/>
    </source>
</evidence>
<dbReference type="GO" id="GO:0006355">
    <property type="term" value="P:regulation of DNA-templated transcription"/>
    <property type="evidence" value="ECO:0007669"/>
    <property type="project" value="InterPro"/>
</dbReference>
<dbReference type="PROSITE" id="PS51063">
    <property type="entry name" value="HTH_CRP_2"/>
    <property type="match status" value="1"/>
</dbReference>
<accession>A0A660L903</accession>
<comment type="caution">
    <text evidence="2">The sequence shown here is derived from an EMBL/GenBank/DDBJ whole genome shotgun (WGS) entry which is preliminary data.</text>
</comment>